<proteinExistence type="predicted"/>
<comment type="caution">
    <text evidence="3">The sequence shown here is derived from an EMBL/GenBank/DDBJ whole genome shotgun (WGS) entry which is preliminary data.</text>
</comment>
<organism evidence="3 4">
    <name type="scientific">Winogradskyella endarachnes</name>
    <dbReference type="NCBI Taxonomy" id="2681965"/>
    <lineage>
        <taxon>Bacteria</taxon>
        <taxon>Pseudomonadati</taxon>
        <taxon>Bacteroidota</taxon>
        <taxon>Flavobacteriia</taxon>
        <taxon>Flavobacteriales</taxon>
        <taxon>Flavobacteriaceae</taxon>
        <taxon>Winogradskyella</taxon>
    </lineage>
</organism>
<name>A0A6L6UCZ2_9FLAO</name>
<dbReference type="SUPFAM" id="SSF56601">
    <property type="entry name" value="beta-lactamase/transpeptidase-like"/>
    <property type="match status" value="1"/>
</dbReference>
<dbReference type="Pfam" id="PF00144">
    <property type="entry name" value="Beta-lactamase"/>
    <property type="match status" value="1"/>
</dbReference>
<keyword evidence="3" id="KW-0378">Hydrolase</keyword>
<protein>
    <submittedName>
        <fullName evidence="3">Serine hydrolase</fullName>
    </submittedName>
</protein>
<dbReference type="InterPro" id="IPR001466">
    <property type="entry name" value="Beta-lactam-related"/>
</dbReference>
<accession>A0A6L6UCZ2</accession>
<evidence type="ECO:0000256" key="1">
    <source>
        <dbReference type="SAM" id="SignalP"/>
    </source>
</evidence>
<feature type="domain" description="Beta-lactamase-related" evidence="2">
    <location>
        <begin position="27"/>
        <end position="352"/>
    </location>
</feature>
<evidence type="ECO:0000259" key="2">
    <source>
        <dbReference type="Pfam" id="PF00144"/>
    </source>
</evidence>
<dbReference type="GO" id="GO:0016787">
    <property type="term" value="F:hydrolase activity"/>
    <property type="evidence" value="ECO:0007669"/>
    <property type="project" value="UniProtKB-KW"/>
</dbReference>
<dbReference type="Proteomes" id="UP000478208">
    <property type="component" value="Unassembled WGS sequence"/>
</dbReference>
<evidence type="ECO:0000313" key="3">
    <source>
        <dbReference type="EMBL" id="MUU79829.1"/>
    </source>
</evidence>
<dbReference type="EMBL" id="WOWS01000009">
    <property type="protein sequence ID" value="MUU79829.1"/>
    <property type="molecule type" value="Genomic_DNA"/>
</dbReference>
<dbReference type="RefSeq" id="WP_157364888.1">
    <property type="nucleotide sequence ID" value="NZ_WOWS01000009.1"/>
</dbReference>
<dbReference type="InterPro" id="IPR050491">
    <property type="entry name" value="AmpC-like"/>
</dbReference>
<gene>
    <name evidence="3" type="ORF">GN138_15380</name>
</gene>
<sequence>MLNLRSVGLLVFVFGFLSASAQKNIQQKIDELLASYVSKDAPGLSVKVINKNQSVYSKGFGLSHLDYNIKNSDSTVFSLASIAKQFTASAIWALVQDSKISLEDDIRKYLPEFPKYKDTIRIKHLLNHTSGIRNYHTLMYLSGFDYDAKYYDNHTVLELAIKQKNLNHLVGEKVSYSNTNYNLLAIIIERISGQNLNAYLKLKILNPLNMNSTFVRVEHGKPIKNKAVGYKKNQYGYRFNTNNQLSYGAGSMGSSVNDMAIWMQMLNGQILNFKSLAEFLKTTETLISGNKANYARGLMVDNYKGYETLNHSGFGFGGRSQLITVPEKEIGIIVLTNAQEIDAPRIAYQILDVLMKEVDTIKNESRKEMSFQLQNLDKFIGEYKEINSDMTMKIFVENDTLKSVGSMGRTAAALVQYDQKKFHRTQSQNVKYDFTSSASHDMVISFGGTPFYFKRATFIDAKTVEVSDYEGNFYSEELNVTYHFFEEDNKLKLSFVGHEDINLHPVQLHEFGNNDRTLYHFVKDANNEVTGMLLSCDGTVKDIVFKKEKDR</sequence>
<keyword evidence="1" id="KW-0732">Signal</keyword>
<dbReference type="Gene3D" id="3.40.710.10">
    <property type="entry name" value="DD-peptidase/beta-lactamase superfamily"/>
    <property type="match status" value="1"/>
</dbReference>
<dbReference type="PANTHER" id="PTHR46825">
    <property type="entry name" value="D-ALANYL-D-ALANINE-CARBOXYPEPTIDASE/ENDOPEPTIDASE AMPH"/>
    <property type="match status" value="1"/>
</dbReference>
<dbReference type="InterPro" id="IPR012338">
    <property type="entry name" value="Beta-lactam/transpept-like"/>
</dbReference>
<feature type="signal peptide" evidence="1">
    <location>
        <begin position="1"/>
        <end position="21"/>
    </location>
</feature>
<reference evidence="3 4" key="1">
    <citation type="submission" date="2019-12" db="EMBL/GenBank/DDBJ databases">
        <authorList>
            <person name="Li J."/>
        </authorList>
    </citation>
    <scope>NUCLEOTIDE SEQUENCE [LARGE SCALE GENOMIC DNA]</scope>
    <source>
        <strain evidence="3 4">HL2-2</strain>
    </source>
</reference>
<evidence type="ECO:0000313" key="4">
    <source>
        <dbReference type="Proteomes" id="UP000478208"/>
    </source>
</evidence>
<dbReference type="PANTHER" id="PTHR46825:SF9">
    <property type="entry name" value="BETA-LACTAMASE-RELATED DOMAIN-CONTAINING PROTEIN"/>
    <property type="match status" value="1"/>
</dbReference>
<dbReference type="AlphaFoldDB" id="A0A6L6UCZ2"/>
<feature type="chain" id="PRO_5026799465" evidence="1">
    <location>
        <begin position="22"/>
        <end position="551"/>
    </location>
</feature>
<keyword evidence="4" id="KW-1185">Reference proteome</keyword>